<keyword evidence="4" id="KW-1185">Reference proteome</keyword>
<evidence type="ECO:0000313" key="4">
    <source>
        <dbReference type="Proteomes" id="UP000694390"/>
    </source>
</evidence>
<dbReference type="Pfam" id="PF09746">
    <property type="entry name" value="Membralin"/>
    <property type="match status" value="1"/>
</dbReference>
<reference evidence="3" key="1">
    <citation type="submission" date="2019-06" db="EMBL/GenBank/DDBJ databases">
        <title>G10K-VGP Goodes thornscrub tortoise genome, primary haplotype.</title>
        <authorList>
            <person name="Murphy B."/>
            <person name="Edwards T."/>
            <person name="Rhie A."/>
            <person name="Koren S."/>
            <person name="Phillippy A."/>
            <person name="Fedrigo O."/>
            <person name="Haase B."/>
            <person name="Mountcastle J."/>
            <person name="Lewin H."/>
            <person name="Damas J."/>
            <person name="Howe K."/>
            <person name="Formenti G."/>
            <person name="Myers G."/>
            <person name="Durbin R."/>
            <person name="Jarvis E.D."/>
        </authorList>
    </citation>
    <scope>NUCLEOTIDE SEQUENCE [LARGE SCALE GENOMIC DNA]</scope>
</reference>
<dbReference type="OrthoDB" id="6779347at2759"/>
<feature type="compositionally biased region" description="Low complexity" evidence="1">
    <location>
        <begin position="507"/>
        <end position="525"/>
    </location>
</feature>
<feature type="compositionally biased region" description="Gly residues" evidence="1">
    <location>
        <begin position="19"/>
        <end position="28"/>
    </location>
</feature>
<dbReference type="GO" id="GO:1904294">
    <property type="term" value="P:positive regulation of ERAD pathway"/>
    <property type="evidence" value="ECO:0007669"/>
    <property type="project" value="Ensembl"/>
</dbReference>
<dbReference type="RefSeq" id="XP_030396042.1">
    <property type="nucleotide sequence ID" value="XM_030540182.1"/>
</dbReference>
<keyword evidence="2" id="KW-1133">Transmembrane helix</keyword>
<reference evidence="3" key="3">
    <citation type="submission" date="2025-09" db="UniProtKB">
        <authorList>
            <consortium name="Ensembl"/>
        </authorList>
    </citation>
    <scope>IDENTIFICATION</scope>
</reference>
<feature type="region of interest" description="Disordered" evidence="1">
    <location>
        <begin position="625"/>
        <end position="671"/>
    </location>
</feature>
<gene>
    <name evidence="3" type="primary">TMEM259</name>
</gene>
<feature type="region of interest" description="Disordered" evidence="1">
    <location>
        <begin position="1"/>
        <end position="34"/>
    </location>
</feature>
<sequence>MSENQPNANNHHHPMNNNGAGGAAGGNNRGVRNPNLNQNPLINVRDRLFHALFFKMAVTYARLFPPSFRRIFEFFVLLKALFVLFILAYIHIAFSRSPINCLEHVRDKWPRDGILRVEIQRNSSRAPIFLQFCEVEKFPGMVIESMHEEEEEEEEEMTVEMFENSSVKFELDIEPKVFLKPPRASSTEALTQVTQNESQEFSFSEATTKVWPQEEYIVEYSLEYGFLRLSQSTRQRLSIPVMVVTLDPTRDQCFGDRFSRLLLDEFLGYDDILMSSVKALAENEENKGFLRNVVSGEHYRFVSMWMARTSYLAAFVIMVIFTLSVSMLLRYSHHQIFVFIVDLLQMLEMNMTIAFPAAPLLTVILALVGMEAIMSEFFNDTTTAFYIILIVWLADQYDAICCHTNTSKRHWLRFFYLYHFAFYAYHYRFNGQYSSLALVTSWLFIQHSMIYFFHHYELPAILQQIRIQEMLLQNQQVGQGTQTTLQDNLNNNTTAAPTDMGGRRPHPAAGPATESSSPSSLAPSEDPSAVAIAAATASSVGSDLNWVAETAAIITEASFLSDLSTTLLEPNVGHEAMANGSPQDAAVAAASSLVARIRVSSDHVETAMGSITIEVSSTAVVTATDAPPGAEDIPAAPLVPAQGDGASIPSPSFPEQTAAAGESLSQAEPSGKDCVANSNLAETPQPLTQDTDLVKHLDSAFGDHGKTAPCSTAVDGTASSEAHLEPESRSLS</sequence>
<accession>A0A8C4Y8V6</accession>
<feature type="compositionally biased region" description="Low complexity" evidence="1">
    <location>
        <begin position="483"/>
        <end position="494"/>
    </location>
</feature>
<keyword evidence="2" id="KW-0812">Transmembrane</keyword>
<dbReference type="Proteomes" id="UP000694390">
    <property type="component" value="Chromosome 22"/>
</dbReference>
<feature type="compositionally biased region" description="Basic and acidic residues" evidence="1">
    <location>
        <begin position="722"/>
        <end position="732"/>
    </location>
</feature>
<dbReference type="InterPro" id="IPR019144">
    <property type="entry name" value="Membralin"/>
</dbReference>
<organism evidence="3 4">
    <name type="scientific">Gopherus evgoodei</name>
    <name type="common">Goodes thornscrub tortoise</name>
    <dbReference type="NCBI Taxonomy" id="1825980"/>
    <lineage>
        <taxon>Eukaryota</taxon>
        <taxon>Metazoa</taxon>
        <taxon>Chordata</taxon>
        <taxon>Craniata</taxon>
        <taxon>Vertebrata</taxon>
        <taxon>Euteleostomi</taxon>
        <taxon>Archelosauria</taxon>
        <taxon>Testudinata</taxon>
        <taxon>Testudines</taxon>
        <taxon>Cryptodira</taxon>
        <taxon>Durocryptodira</taxon>
        <taxon>Testudinoidea</taxon>
        <taxon>Testudinidae</taxon>
        <taxon>Gopherus</taxon>
    </lineage>
</organism>
<dbReference type="CTD" id="91304"/>
<dbReference type="AlphaFoldDB" id="A0A8C4Y8V6"/>
<evidence type="ECO:0000256" key="1">
    <source>
        <dbReference type="SAM" id="MobiDB-lite"/>
    </source>
</evidence>
<evidence type="ECO:0000313" key="3">
    <source>
        <dbReference type="Ensembl" id="ENSGEVP00005021720.1"/>
    </source>
</evidence>
<proteinExistence type="predicted"/>
<reference evidence="3" key="2">
    <citation type="submission" date="2025-08" db="UniProtKB">
        <authorList>
            <consortium name="Ensembl"/>
        </authorList>
    </citation>
    <scope>IDENTIFICATION</scope>
</reference>
<feature type="transmembrane region" description="Helical" evidence="2">
    <location>
        <begin position="377"/>
        <end position="394"/>
    </location>
</feature>
<feature type="transmembrane region" description="Helical" evidence="2">
    <location>
        <begin position="71"/>
        <end position="90"/>
    </location>
</feature>
<feature type="region of interest" description="Disordered" evidence="1">
    <location>
        <begin position="483"/>
        <end position="525"/>
    </location>
</feature>
<feature type="transmembrane region" description="Helical" evidence="2">
    <location>
        <begin position="351"/>
        <end position="370"/>
    </location>
</feature>
<keyword evidence="2" id="KW-0472">Membrane</keyword>
<dbReference type="GO" id="GO:0005783">
    <property type="term" value="C:endoplasmic reticulum"/>
    <property type="evidence" value="ECO:0007669"/>
    <property type="project" value="Ensembl"/>
</dbReference>
<name>A0A8C4Y8V6_9SAUR</name>
<evidence type="ECO:0000256" key="2">
    <source>
        <dbReference type="SAM" id="Phobius"/>
    </source>
</evidence>
<dbReference type="GeneTree" id="ENSGT00390000013329"/>
<dbReference type="Ensembl" id="ENSGEVT00005022816.1">
    <property type="protein sequence ID" value="ENSGEVP00005021720.1"/>
    <property type="gene ID" value="ENSGEVG00005015451.1"/>
</dbReference>
<feature type="region of interest" description="Disordered" evidence="1">
    <location>
        <begin position="699"/>
        <end position="732"/>
    </location>
</feature>
<dbReference type="PANTHER" id="PTHR21650:SF4">
    <property type="entry name" value="MEMBRALIN"/>
    <property type="match status" value="1"/>
</dbReference>
<dbReference type="PANTHER" id="PTHR21650">
    <property type="entry name" value="MEMBRALIN/KINETOCHORE PROTEIN NUF2"/>
    <property type="match status" value="1"/>
</dbReference>
<dbReference type="GeneID" id="115638524"/>
<feature type="transmembrane region" description="Helical" evidence="2">
    <location>
        <begin position="310"/>
        <end position="331"/>
    </location>
</feature>
<dbReference type="GO" id="GO:0034976">
    <property type="term" value="P:response to endoplasmic reticulum stress"/>
    <property type="evidence" value="ECO:0007669"/>
    <property type="project" value="Ensembl"/>
</dbReference>
<protein>
    <submittedName>
        <fullName evidence="3">Transmembrane protein 259</fullName>
    </submittedName>
</protein>